<dbReference type="Proteomes" id="UP001314170">
    <property type="component" value="Unassembled WGS sequence"/>
</dbReference>
<gene>
    <name evidence="2" type="ORF">DCAF_LOCUS22959</name>
</gene>
<protein>
    <recommendedName>
        <fullName evidence="1">Retrotransposon Copia-like N-terminal domain-containing protein</fullName>
    </recommendedName>
</protein>
<dbReference type="EMBL" id="CAWUPB010001184">
    <property type="protein sequence ID" value="CAK7350232.1"/>
    <property type="molecule type" value="Genomic_DNA"/>
</dbReference>
<evidence type="ECO:0000313" key="3">
    <source>
        <dbReference type="Proteomes" id="UP001314170"/>
    </source>
</evidence>
<sequence>MITTLSAKNKLGFMNGTLKKPDLSSNIYATRICYNDHGSLMSSLKRMLPALCLRRWHKKCGLICKKEGSSNRHTDNLDKLLNMKDILSPLLQPHLDHNKFDTQLLILFGWGVGVVQIWGYDNLKYDYRKSELKVMVKSMRLAFNHYIMENIVHKMKTNRS</sequence>
<accession>A0AAV1SII3</accession>
<proteinExistence type="predicted"/>
<dbReference type="Pfam" id="PF14244">
    <property type="entry name" value="Retrotran_gag_3"/>
    <property type="match status" value="1"/>
</dbReference>
<evidence type="ECO:0000259" key="1">
    <source>
        <dbReference type="Pfam" id="PF14244"/>
    </source>
</evidence>
<dbReference type="AlphaFoldDB" id="A0AAV1SII3"/>
<comment type="caution">
    <text evidence="2">The sequence shown here is derived from an EMBL/GenBank/DDBJ whole genome shotgun (WGS) entry which is preliminary data.</text>
</comment>
<reference evidence="2 3" key="1">
    <citation type="submission" date="2024-01" db="EMBL/GenBank/DDBJ databases">
        <authorList>
            <person name="Waweru B."/>
        </authorList>
    </citation>
    <scope>NUCLEOTIDE SEQUENCE [LARGE SCALE GENOMIC DNA]</scope>
</reference>
<evidence type="ECO:0000313" key="2">
    <source>
        <dbReference type="EMBL" id="CAK7350232.1"/>
    </source>
</evidence>
<dbReference type="InterPro" id="IPR029472">
    <property type="entry name" value="Copia-like_N"/>
</dbReference>
<keyword evidence="3" id="KW-1185">Reference proteome</keyword>
<feature type="domain" description="Retrotransposon Copia-like N-terminal" evidence="1">
    <location>
        <begin position="1"/>
        <end position="22"/>
    </location>
</feature>
<organism evidence="2 3">
    <name type="scientific">Dovyalis caffra</name>
    <dbReference type="NCBI Taxonomy" id="77055"/>
    <lineage>
        <taxon>Eukaryota</taxon>
        <taxon>Viridiplantae</taxon>
        <taxon>Streptophyta</taxon>
        <taxon>Embryophyta</taxon>
        <taxon>Tracheophyta</taxon>
        <taxon>Spermatophyta</taxon>
        <taxon>Magnoliopsida</taxon>
        <taxon>eudicotyledons</taxon>
        <taxon>Gunneridae</taxon>
        <taxon>Pentapetalae</taxon>
        <taxon>rosids</taxon>
        <taxon>fabids</taxon>
        <taxon>Malpighiales</taxon>
        <taxon>Salicaceae</taxon>
        <taxon>Flacourtieae</taxon>
        <taxon>Dovyalis</taxon>
    </lineage>
</organism>
<name>A0AAV1SII3_9ROSI</name>